<dbReference type="InterPro" id="IPR004276">
    <property type="entry name" value="GlycoTrans_28_N"/>
</dbReference>
<evidence type="ECO:0000256" key="6">
    <source>
        <dbReference type="ARBA" id="ARBA00022984"/>
    </source>
</evidence>
<evidence type="ECO:0000256" key="5">
    <source>
        <dbReference type="ARBA" id="ARBA00022960"/>
    </source>
</evidence>
<gene>
    <name evidence="13" type="primary">PLEST008195</name>
    <name evidence="13" type="ORF">PLESTB_001479700</name>
</gene>
<dbReference type="OrthoDB" id="20273at2759"/>
<keyword evidence="1" id="KW-1003">Cell membrane</keyword>
<sequence>MNINPRRSALRVLKTAGAVYAATFAAVRLRRCRHAGPVVAFAGGGAGCHVFPAIAIAEELRKHAVEAVFLGESRGLEVHVVPQYGFTLYCISSVGLQRPLKSVANALNVMRFPLCVAHSAWALLQAAPDVVVGLGGKVSVPACVAAVALGIPLVLYEPNAKAGAANQALHGLARQTLLAYDSAAAGLRHPARCKVVGPAVRAEVLRCAAGGPTAVRRRRREAREALGVTARGSRLLLVLGGSRGCGYLNCALNNALPQLTALPGLHILWQTGAKQYVSYSAGHAADLPSVRCVPYIHDMGRALSAADLVLSRAGASTVSELAAAGAPALLVPSPAVSEEQQAANARVLADSGRAAVLPQLEVDELGLAPRLVPLLAPDSKSLAAMWLASCSGGGGGGGGGGSSAERGGAAAGGGDGNGSGAARARAAILQHVRR</sequence>
<keyword evidence="14" id="KW-1185">Reference proteome</keyword>
<keyword evidence="2" id="KW-0132">Cell division</keyword>
<dbReference type="PANTHER" id="PTHR21015">
    <property type="entry name" value="UDP-N-ACETYLGLUCOSAMINE--N-ACETYLMURAMYL-(PENTAPEPTIDE) PYROPHOSPHORYL-UNDECAPRENOL N-ACETYLGLUCOSAMINE TRANSFERASE 1"/>
    <property type="match status" value="1"/>
</dbReference>
<name>A0A9W6BXJ5_9CHLO</name>
<dbReference type="EMBL" id="BRXU01000027">
    <property type="protein sequence ID" value="GLC59376.1"/>
    <property type="molecule type" value="Genomic_DNA"/>
</dbReference>
<dbReference type="Pfam" id="PF03033">
    <property type="entry name" value="Glyco_transf_28"/>
    <property type="match status" value="1"/>
</dbReference>
<dbReference type="GO" id="GO:0005975">
    <property type="term" value="P:carbohydrate metabolic process"/>
    <property type="evidence" value="ECO:0007669"/>
    <property type="project" value="InterPro"/>
</dbReference>
<evidence type="ECO:0000313" key="13">
    <source>
        <dbReference type="EMBL" id="GLC59376.1"/>
    </source>
</evidence>
<dbReference type="AlphaFoldDB" id="A0A9W6BXJ5"/>
<evidence type="ECO:0000256" key="4">
    <source>
        <dbReference type="ARBA" id="ARBA00022679"/>
    </source>
</evidence>
<keyword evidence="3" id="KW-0328">Glycosyltransferase</keyword>
<evidence type="ECO:0000256" key="7">
    <source>
        <dbReference type="ARBA" id="ARBA00023136"/>
    </source>
</evidence>
<evidence type="ECO:0000256" key="1">
    <source>
        <dbReference type="ARBA" id="ARBA00022475"/>
    </source>
</evidence>
<dbReference type="SUPFAM" id="SSF53756">
    <property type="entry name" value="UDP-Glycosyltransferase/glycogen phosphorylase"/>
    <property type="match status" value="1"/>
</dbReference>
<keyword evidence="6" id="KW-0573">Peptidoglycan synthesis</keyword>
<evidence type="ECO:0000313" key="14">
    <source>
        <dbReference type="Proteomes" id="UP001165080"/>
    </source>
</evidence>
<dbReference type="GO" id="GO:0050511">
    <property type="term" value="F:undecaprenyldiphospho-muramoylpentapeptide beta-N-acetylglucosaminyltransferase activity"/>
    <property type="evidence" value="ECO:0007669"/>
    <property type="project" value="InterPro"/>
</dbReference>
<evidence type="ECO:0000256" key="10">
    <source>
        <dbReference type="SAM" id="MobiDB-lite"/>
    </source>
</evidence>
<dbReference type="GO" id="GO:0051301">
    <property type="term" value="P:cell division"/>
    <property type="evidence" value="ECO:0007669"/>
    <property type="project" value="UniProtKB-KW"/>
</dbReference>
<dbReference type="InterPro" id="IPR006009">
    <property type="entry name" value="GlcNAc_MurG"/>
</dbReference>
<accession>A0A9W6BXJ5</accession>
<evidence type="ECO:0000256" key="8">
    <source>
        <dbReference type="ARBA" id="ARBA00023306"/>
    </source>
</evidence>
<evidence type="ECO:0000256" key="9">
    <source>
        <dbReference type="ARBA" id="ARBA00023316"/>
    </source>
</evidence>
<dbReference type="GO" id="GO:0008360">
    <property type="term" value="P:regulation of cell shape"/>
    <property type="evidence" value="ECO:0007669"/>
    <property type="project" value="UniProtKB-KW"/>
</dbReference>
<feature type="domain" description="Glycosyl transferase family 28 C-terminal" evidence="12">
    <location>
        <begin position="236"/>
        <end position="382"/>
    </location>
</feature>
<evidence type="ECO:0000256" key="2">
    <source>
        <dbReference type="ARBA" id="ARBA00022618"/>
    </source>
</evidence>
<dbReference type="Gene3D" id="3.40.50.2000">
    <property type="entry name" value="Glycogen Phosphorylase B"/>
    <property type="match status" value="2"/>
</dbReference>
<keyword evidence="9" id="KW-0961">Cell wall biogenesis/degradation</keyword>
<keyword evidence="5" id="KW-0133">Cell shape</keyword>
<dbReference type="CDD" id="cd03785">
    <property type="entry name" value="GT28_MurG"/>
    <property type="match status" value="1"/>
</dbReference>
<keyword evidence="8" id="KW-0131">Cell cycle</keyword>
<feature type="domain" description="Glycosyltransferase family 28 N-terminal" evidence="11">
    <location>
        <begin position="39"/>
        <end position="175"/>
    </location>
</feature>
<dbReference type="PANTHER" id="PTHR21015:SF22">
    <property type="entry name" value="GLYCOSYLTRANSFERASE"/>
    <property type="match status" value="1"/>
</dbReference>
<evidence type="ECO:0000259" key="11">
    <source>
        <dbReference type="Pfam" id="PF03033"/>
    </source>
</evidence>
<dbReference type="Pfam" id="PF04101">
    <property type="entry name" value="Glyco_tran_28_C"/>
    <property type="match status" value="1"/>
</dbReference>
<organism evidence="13 14">
    <name type="scientific">Pleodorina starrii</name>
    <dbReference type="NCBI Taxonomy" id="330485"/>
    <lineage>
        <taxon>Eukaryota</taxon>
        <taxon>Viridiplantae</taxon>
        <taxon>Chlorophyta</taxon>
        <taxon>core chlorophytes</taxon>
        <taxon>Chlorophyceae</taxon>
        <taxon>CS clade</taxon>
        <taxon>Chlamydomonadales</taxon>
        <taxon>Volvocaceae</taxon>
        <taxon>Pleodorina</taxon>
    </lineage>
</organism>
<dbReference type="GO" id="GO:0071555">
    <property type="term" value="P:cell wall organization"/>
    <property type="evidence" value="ECO:0007669"/>
    <property type="project" value="UniProtKB-KW"/>
</dbReference>
<dbReference type="Proteomes" id="UP001165080">
    <property type="component" value="Unassembled WGS sequence"/>
</dbReference>
<keyword evidence="4" id="KW-0808">Transferase</keyword>
<comment type="caution">
    <text evidence="13">The sequence shown here is derived from an EMBL/GenBank/DDBJ whole genome shotgun (WGS) entry which is preliminary data.</text>
</comment>
<protein>
    <recommendedName>
        <fullName evidence="15">Undecaprenyldiphospho-muramoylpentapeptide beta-N-acetylglucosaminyltransferase</fullName>
    </recommendedName>
</protein>
<reference evidence="13 14" key="1">
    <citation type="journal article" date="2023" name="Commun. Biol.">
        <title>Reorganization of the ancestral sex-determining regions during the evolution of trioecy in Pleodorina starrii.</title>
        <authorList>
            <person name="Takahashi K."/>
            <person name="Suzuki S."/>
            <person name="Kawai-Toyooka H."/>
            <person name="Yamamoto K."/>
            <person name="Hamaji T."/>
            <person name="Ootsuki R."/>
            <person name="Yamaguchi H."/>
            <person name="Kawachi M."/>
            <person name="Higashiyama T."/>
            <person name="Nozaki H."/>
        </authorList>
    </citation>
    <scope>NUCLEOTIDE SEQUENCE [LARGE SCALE GENOMIC DNA]</scope>
    <source>
        <strain evidence="13 14">NIES-4479</strain>
    </source>
</reference>
<evidence type="ECO:0008006" key="15">
    <source>
        <dbReference type="Google" id="ProtNLM"/>
    </source>
</evidence>
<dbReference type="InterPro" id="IPR007235">
    <property type="entry name" value="Glyco_trans_28_C"/>
</dbReference>
<keyword evidence="7" id="KW-0472">Membrane</keyword>
<evidence type="ECO:0000259" key="12">
    <source>
        <dbReference type="Pfam" id="PF04101"/>
    </source>
</evidence>
<feature type="region of interest" description="Disordered" evidence="10">
    <location>
        <begin position="396"/>
        <end position="425"/>
    </location>
</feature>
<proteinExistence type="inferred from homology"/>
<dbReference type="HAMAP" id="MF_00033">
    <property type="entry name" value="MurG"/>
    <property type="match status" value="1"/>
</dbReference>
<feature type="compositionally biased region" description="Gly residues" evidence="10">
    <location>
        <begin position="409"/>
        <end position="419"/>
    </location>
</feature>
<evidence type="ECO:0000256" key="3">
    <source>
        <dbReference type="ARBA" id="ARBA00022676"/>
    </source>
</evidence>